<name>C2CHM3_9FIRM</name>
<proteinExistence type="predicted"/>
<dbReference type="HOGENOM" id="CLU_1088994_0_0_9"/>
<evidence type="ECO:0000313" key="2">
    <source>
        <dbReference type="Proteomes" id="UP000003744"/>
    </source>
</evidence>
<gene>
    <name evidence="1" type="ORF">HMPREF0077_0983</name>
</gene>
<dbReference type="AlphaFoldDB" id="C2CHM3"/>
<dbReference type="Proteomes" id="UP000003744">
    <property type="component" value="Unassembled WGS sequence"/>
</dbReference>
<comment type="caution">
    <text evidence="1">The sequence shown here is derived from an EMBL/GenBank/DDBJ whole genome shotgun (WGS) entry which is preliminary data.</text>
</comment>
<dbReference type="EMBL" id="ACGC01000049">
    <property type="protein sequence ID" value="EEI82978.1"/>
    <property type="molecule type" value="Genomic_DNA"/>
</dbReference>
<sequence length="285" mass="32979">MNDKIKDIVPELLDEIKKAFFSKSKESRILQKKLLALKNKKASYKDANEFAEELGQILADTFKDKIKTEDLPDGKMYYNIAKRIIDPNMRMTYDMVGDYSRDVQALLNQEAGISIAALKADINQDRIDKIVEKVSGYDSYNDGKWLLDEPMINFAMSIVDSTIKKNADFHYKLGFKPKIVRKELGGCCEWCKDKAGVYDYESVKDTGNDVFRRHRYCRCTVDYVPDKNRRQNVWSKEWHDPKKSDRIDLANKIVDNKLSNIARAKALELGYNPIPDDKVVNTLRK</sequence>
<protein>
    <recommendedName>
        <fullName evidence="3">Phage head morphogenesis protein, SPP1 gp7 family</fullName>
    </recommendedName>
</protein>
<dbReference type="RefSeq" id="WP_004837095.1">
    <property type="nucleotide sequence ID" value="NZ_GG666297.1"/>
</dbReference>
<evidence type="ECO:0000313" key="1">
    <source>
        <dbReference type="EMBL" id="EEI82978.1"/>
    </source>
</evidence>
<evidence type="ECO:0008006" key="3">
    <source>
        <dbReference type="Google" id="ProtNLM"/>
    </source>
</evidence>
<reference evidence="1 2" key="1">
    <citation type="submission" date="2009-01" db="EMBL/GenBank/DDBJ databases">
        <authorList>
            <person name="Qin X."/>
            <person name="Bachman B."/>
            <person name="Battles P."/>
            <person name="Bell A."/>
            <person name="Bess C."/>
            <person name="Bickham C."/>
            <person name="Chaboub L."/>
            <person name="Chen D."/>
            <person name="Coyle M."/>
            <person name="Deiros D.R."/>
            <person name="Dinh H."/>
            <person name="Forbes L."/>
            <person name="Fowler G."/>
            <person name="Francisco L."/>
            <person name="Fu Q."/>
            <person name="Gubbala S."/>
            <person name="Hale W."/>
            <person name="Han Y."/>
            <person name="Hemphill L."/>
            <person name="Highlander S.K."/>
            <person name="Hirani K."/>
            <person name="Hogues M."/>
            <person name="Jackson L."/>
            <person name="Jakkamsetti A."/>
            <person name="Javaid M."/>
            <person name="Jiang H."/>
            <person name="Korchina V."/>
            <person name="Kovar C."/>
            <person name="Lara F."/>
            <person name="Lee S."/>
            <person name="Mata R."/>
            <person name="Mathew T."/>
            <person name="Moen C."/>
            <person name="Morales K."/>
            <person name="Munidasa M."/>
            <person name="Nazareth L."/>
            <person name="Ngo R."/>
            <person name="Nguyen L."/>
            <person name="Okwuonu G."/>
            <person name="Ongeri F."/>
            <person name="Patil S."/>
            <person name="Petrosino J."/>
            <person name="Pham C."/>
            <person name="Pham P."/>
            <person name="Pu L.-L."/>
            <person name="Puazo M."/>
            <person name="Raj R."/>
            <person name="Reid J."/>
            <person name="Rouhana J."/>
            <person name="Saada N."/>
            <person name="Shang Y."/>
            <person name="Simmons D."/>
            <person name="Thornton R."/>
            <person name="Warren J."/>
            <person name="Weissenberger G."/>
            <person name="Zhang J."/>
            <person name="Zhang L."/>
            <person name="Zhou C."/>
            <person name="Zhu D."/>
            <person name="Muzny D."/>
            <person name="Worley K."/>
            <person name="Gibbs R."/>
        </authorList>
    </citation>
    <scope>NUCLEOTIDE SEQUENCE [LARGE SCALE GENOMIC DNA]</scope>
    <source>
        <strain evidence="1 2">ATCC 35098</strain>
    </source>
</reference>
<feature type="non-terminal residue" evidence="1">
    <location>
        <position position="285"/>
    </location>
</feature>
<dbReference type="eggNOG" id="ENOG5030I3I">
    <property type="taxonomic scope" value="Bacteria"/>
</dbReference>
<accession>C2CHM3</accession>
<organism evidence="1 2">
    <name type="scientific">Anaerococcus tetradius ATCC 35098</name>
    <dbReference type="NCBI Taxonomy" id="525255"/>
    <lineage>
        <taxon>Bacteria</taxon>
        <taxon>Bacillati</taxon>
        <taxon>Bacillota</taxon>
        <taxon>Tissierellia</taxon>
        <taxon>Tissierellales</taxon>
        <taxon>Peptoniphilaceae</taxon>
        <taxon>Anaerococcus</taxon>
    </lineage>
</organism>